<dbReference type="EMBL" id="QLZR01000005">
    <property type="protein sequence ID" value="RAZ75782.1"/>
    <property type="molecule type" value="Genomic_DNA"/>
</dbReference>
<reference evidence="10 11" key="1">
    <citation type="submission" date="2018-06" db="EMBL/GenBank/DDBJ databases">
        <title>The draft genome sequences of strains SCU63 and S1.</title>
        <authorList>
            <person name="Gan L."/>
        </authorList>
    </citation>
    <scope>NUCLEOTIDE SEQUENCE [LARGE SCALE GENOMIC DNA]</scope>
    <source>
        <strain evidence="10 11">SCU63</strain>
    </source>
</reference>
<keyword evidence="5" id="KW-0804">Transcription</keyword>
<protein>
    <submittedName>
        <fullName evidence="10">DNA-binding response regulator</fullName>
    </submittedName>
</protein>
<dbReference type="CDD" id="cd17574">
    <property type="entry name" value="REC_OmpR"/>
    <property type="match status" value="1"/>
</dbReference>
<dbReference type="GO" id="GO:0005829">
    <property type="term" value="C:cytosol"/>
    <property type="evidence" value="ECO:0007669"/>
    <property type="project" value="TreeGrafter"/>
</dbReference>
<accession>A0A365KRJ8</accession>
<dbReference type="InterPro" id="IPR011006">
    <property type="entry name" value="CheY-like_superfamily"/>
</dbReference>
<proteinExistence type="predicted"/>
<evidence type="ECO:0000256" key="7">
    <source>
        <dbReference type="PROSITE-ProRule" id="PRU01091"/>
    </source>
</evidence>
<evidence type="ECO:0000256" key="1">
    <source>
        <dbReference type="ARBA" id="ARBA00022553"/>
    </source>
</evidence>
<dbReference type="Pfam" id="PF00072">
    <property type="entry name" value="Response_reg"/>
    <property type="match status" value="1"/>
</dbReference>
<dbReference type="PANTHER" id="PTHR48111">
    <property type="entry name" value="REGULATOR OF RPOS"/>
    <property type="match status" value="1"/>
</dbReference>
<dbReference type="SMART" id="SM00862">
    <property type="entry name" value="Trans_reg_C"/>
    <property type="match status" value="1"/>
</dbReference>
<evidence type="ECO:0000256" key="4">
    <source>
        <dbReference type="ARBA" id="ARBA00023125"/>
    </source>
</evidence>
<keyword evidence="2" id="KW-0902">Two-component regulatory system</keyword>
<dbReference type="PANTHER" id="PTHR48111:SF73">
    <property type="entry name" value="ALKALINE PHOSPHATASE SYNTHESIS TRANSCRIPTIONAL REGULATORY PROTEIN PHOP"/>
    <property type="match status" value="1"/>
</dbReference>
<evidence type="ECO:0000259" key="8">
    <source>
        <dbReference type="PROSITE" id="PS50110"/>
    </source>
</evidence>
<dbReference type="Proteomes" id="UP000251002">
    <property type="component" value="Unassembled WGS sequence"/>
</dbReference>
<dbReference type="CDD" id="cd00383">
    <property type="entry name" value="trans_reg_C"/>
    <property type="match status" value="1"/>
</dbReference>
<evidence type="ECO:0000256" key="3">
    <source>
        <dbReference type="ARBA" id="ARBA00023015"/>
    </source>
</evidence>
<evidence type="ECO:0000313" key="10">
    <source>
        <dbReference type="EMBL" id="RAZ75782.1"/>
    </source>
</evidence>
<keyword evidence="11" id="KW-1185">Reference proteome</keyword>
<dbReference type="Pfam" id="PF00486">
    <property type="entry name" value="Trans_reg_C"/>
    <property type="match status" value="1"/>
</dbReference>
<feature type="domain" description="OmpR/PhoB-type" evidence="9">
    <location>
        <begin position="118"/>
        <end position="218"/>
    </location>
</feature>
<feature type="modified residue" description="4-aspartylphosphate" evidence="6">
    <location>
        <position position="48"/>
    </location>
</feature>
<evidence type="ECO:0000256" key="2">
    <source>
        <dbReference type="ARBA" id="ARBA00023012"/>
    </source>
</evidence>
<dbReference type="GO" id="GO:0006355">
    <property type="term" value="P:regulation of DNA-templated transcription"/>
    <property type="evidence" value="ECO:0007669"/>
    <property type="project" value="InterPro"/>
</dbReference>
<dbReference type="FunFam" id="3.40.50.2300:FF:000001">
    <property type="entry name" value="DNA-binding response regulator PhoB"/>
    <property type="match status" value="1"/>
</dbReference>
<dbReference type="InterPro" id="IPR016032">
    <property type="entry name" value="Sig_transdc_resp-reg_C-effctor"/>
</dbReference>
<dbReference type="Gene3D" id="6.10.250.690">
    <property type="match status" value="1"/>
</dbReference>
<dbReference type="PROSITE" id="PS50110">
    <property type="entry name" value="RESPONSE_REGULATORY"/>
    <property type="match status" value="1"/>
</dbReference>
<feature type="DNA-binding region" description="OmpR/PhoB-type" evidence="7">
    <location>
        <begin position="118"/>
        <end position="218"/>
    </location>
</feature>
<dbReference type="AlphaFoldDB" id="A0A365KRJ8"/>
<dbReference type="GO" id="GO:0000976">
    <property type="term" value="F:transcription cis-regulatory region binding"/>
    <property type="evidence" value="ECO:0007669"/>
    <property type="project" value="TreeGrafter"/>
</dbReference>
<dbReference type="SMART" id="SM00448">
    <property type="entry name" value="REC"/>
    <property type="match status" value="1"/>
</dbReference>
<dbReference type="GO" id="GO:0032993">
    <property type="term" value="C:protein-DNA complex"/>
    <property type="evidence" value="ECO:0007669"/>
    <property type="project" value="TreeGrafter"/>
</dbReference>
<evidence type="ECO:0000259" key="9">
    <source>
        <dbReference type="PROSITE" id="PS51755"/>
    </source>
</evidence>
<keyword evidence="3" id="KW-0805">Transcription regulation</keyword>
<dbReference type="GO" id="GO:0000156">
    <property type="term" value="F:phosphorelay response regulator activity"/>
    <property type="evidence" value="ECO:0007669"/>
    <property type="project" value="TreeGrafter"/>
</dbReference>
<keyword evidence="4 7" id="KW-0238">DNA-binding</keyword>
<dbReference type="Gene3D" id="3.40.50.2300">
    <property type="match status" value="1"/>
</dbReference>
<dbReference type="SUPFAM" id="SSF46894">
    <property type="entry name" value="C-terminal effector domain of the bipartite response regulators"/>
    <property type="match status" value="1"/>
</dbReference>
<dbReference type="InterPro" id="IPR039420">
    <property type="entry name" value="WalR-like"/>
</dbReference>
<dbReference type="SUPFAM" id="SSF52172">
    <property type="entry name" value="CheY-like"/>
    <property type="match status" value="1"/>
</dbReference>
<dbReference type="PROSITE" id="PS51755">
    <property type="entry name" value="OMPR_PHOB"/>
    <property type="match status" value="1"/>
</dbReference>
<dbReference type="Gene3D" id="1.10.10.10">
    <property type="entry name" value="Winged helix-like DNA-binding domain superfamily/Winged helix DNA-binding domain"/>
    <property type="match status" value="1"/>
</dbReference>
<dbReference type="InterPro" id="IPR001789">
    <property type="entry name" value="Sig_transdc_resp-reg_receiver"/>
</dbReference>
<keyword evidence="1 6" id="KW-0597">Phosphoprotein</keyword>
<evidence type="ECO:0000313" key="11">
    <source>
        <dbReference type="Proteomes" id="UP000251002"/>
    </source>
</evidence>
<name>A0A365KRJ8_9BACL</name>
<evidence type="ECO:0000256" key="6">
    <source>
        <dbReference type="PROSITE-ProRule" id="PRU00169"/>
    </source>
</evidence>
<dbReference type="InterPro" id="IPR036388">
    <property type="entry name" value="WH-like_DNA-bd_sf"/>
</dbReference>
<sequence>MLVDDEKRMLDLVALYLRPHRYLCKKAMGAYEALARLEEEQFDIILLDIMMPDMDGWDLCREIRKFSDVPIIMLTAREQQEDIIKGLNLGADDYITKPFNEEELLARMKALLRRRTPKNTIEVEGLSWDEDRFELTYDKHSIRLTPKEFLMVGHLMKNADKVFTREQLIQLIWGFDSETEGRTIDSHVRNVREKIRQSGFPIDNYFITVWGIGYKWVSERE</sequence>
<organism evidence="10 11">
    <name type="scientific">Planococcus halotolerans</name>
    <dbReference type="NCBI Taxonomy" id="2233542"/>
    <lineage>
        <taxon>Bacteria</taxon>
        <taxon>Bacillati</taxon>
        <taxon>Bacillota</taxon>
        <taxon>Bacilli</taxon>
        <taxon>Bacillales</taxon>
        <taxon>Caryophanaceae</taxon>
        <taxon>Planococcus</taxon>
    </lineage>
</organism>
<comment type="caution">
    <text evidence="10">The sequence shown here is derived from an EMBL/GenBank/DDBJ whole genome shotgun (WGS) entry which is preliminary data.</text>
</comment>
<feature type="domain" description="Response regulatory" evidence="8">
    <location>
        <begin position="1"/>
        <end position="112"/>
    </location>
</feature>
<gene>
    <name evidence="10" type="ORF">DP120_12405</name>
</gene>
<evidence type="ECO:0000256" key="5">
    <source>
        <dbReference type="ARBA" id="ARBA00023163"/>
    </source>
</evidence>
<dbReference type="InterPro" id="IPR001867">
    <property type="entry name" value="OmpR/PhoB-type_DNA-bd"/>
</dbReference>